<keyword evidence="1" id="KW-0547">Nucleotide-binding</keyword>
<dbReference type="InterPro" id="IPR014001">
    <property type="entry name" value="Helicase_ATP-bd"/>
</dbReference>
<evidence type="ECO:0000259" key="4">
    <source>
        <dbReference type="PROSITE" id="PS51194"/>
    </source>
</evidence>
<dbReference type="PANTHER" id="PTHR47962">
    <property type="entry name" value="ATP-DEPENDENT HELICASE LHR-RELATED-RELATED"/>
    <property type="match status" value="1"/>
</dbReference>
<proteinExistence type="predicted"/>
<dbReference type="GO" id="GO:0005524">
    <property type="term" value="F:ATP binding"/>
    <property type="evidence" value="ECO:0007669"/>
    <property type="project" value="UniProtKB-KW"/>
</dbReference>
<dbReference type="SMART" id="SM00487">
    <property type="entry name" value="DEXDc"/>
    <property type="match status" value="1"/>
</dbReference>
<dbReference type="InterPro" id="IPR027417">
    <property type="entry name" value="P-loop_NTPase"/>
</dbReference>
<evidence type="ECO:0000256" key="2">
    <source>
        <dbReference type="ARBA" id="ARBA00022840"/>
    </source>
</evidence>
<name>A0A0S8JZM9_UNCW3</name>
<dbReference type="Pfam" id="PF00271">
    <property type="entry name" value="Helicase_C"/>
    <property type="match status" value="1"/>
</dbReference>
<gene>
    <name evidence="5" type="ORF">AMJ74_01765</name>
</gene>
<dbReference type="PROSITE" id="PS51194">
    <property type="entry name" value="HELICASE_CTER"/>
    <property type="match status" value="1"/>
</dbReference>
<dbReference type="InterPro" id="IPR052511">
    <property type="entry name" value="ATP-dep_Helicase"/>
</dbReference>
<dbReference type="GO" id="GO:0016887">
    <property type="term" value="F:ATP hydrolysis activity"/>
    <property type="evidence" value="ECO:0007669"/>
    <property type="project" value="TreeGrafter"/>
</dbReference>
<dbReference type="PROSITE" id="PS51192">
    <property type="entry name" value="HELICASE_ATP_BIND_1"/>
    <property type="match status" value="1"/>
</dbReference>
<dbReference type="SUPFAM" id="SSF52540">
    <property type="entry name" value="P-loop containing nucleoside triphosphate hydrolases"/>
    <property type="match status" value="1"/>
</dbReference>
<dbReference type="AlphaFoldDB" id="A0A0S8JZM9"/>
<dbReference type="EMBL" id="LJVE01000018">
    <property type="protein sequence ID" value="KPL15297.1"/>
    <property type="molecule type" value="Genomic_DNA"/>
</dbReference>
<evidence type="ECO:0008006" key="7">
    <source>
        <dbReference type="Google" id="ProtNLM"/>
    </source>
</evidence>
<organism evidence="5 6">
    <name type="scientific">candidate division WOR_3 bacterium SM1_77</name>
    <dbReference type="NCBI Taxonomy" id="1703778"/>
    <lineage>
        <taxon>Bacteria</taxon>
        <taxon>Bacteria division WOR-3</taxon>
    </lineage>
</organism>
<dbReference type="InterPro" id="IPR011545">
    <property type="entry name" value="DEAD/DEAH_box_helicase_dom"/>
</dbReference>
<dbReference type="Pfam" id="PF00270">
    <property type="entry name" value="DEAD"/>
    <property type="match status" value="1"/>
</dbReference>
<feature type="domain" description="Helicase C-terminal" evidence="4">
    <location>
        <begin position="223"/>
        <end position="383"/>
    </location>
</feature>
<comment type="caution">
    <text evidence="5">The sequence shown here is derived from an EMBL/GenBank/DDBJ whole genome shotgun (WGS) entry which is preliminary data.</text>
</comment>
<evidence type="ECO:0000256" key="1">
    <source>
        <dbReference type="ARBA" id="ARBA00022741"/>
    </source>
</evidence>
<dbReference type="SMART" id="SM00490">
    <property type="entry name" value="HELICc"/>
    <property type="match status" value="1"/>
</dbReference>
<dbReference type="Proteomes" id="UP000050975">
    <property type="component" value="Unassembled WGS sequence"/>
</dbReference>
<evidence type="ECO:0000313" key="5">
    <source>
        <dbReference type="EMBL" id="KPL15297.1"/>
    </source>
</evidence>
<dbReference type="Gene3D" id="3.40.50.300">
    <property type="entry name" value="P-loop containing nucleotide triphosphate hydrolases"/>
    <property type="match status" value="2"/>
</dbReference>
<evidence type="ECO:0000313" key="6">
    <source>
        <dbReference type="Proteomes" id="UP000050975"/>
    </source>
</evidence>
<reference evidence="5 6" key="1">
    <citation type="journal article" date="2015" name="Microbiome">
        <title>Genomic resolution of linkages in carbon, nitrogen, and sulfur cycling among widespread estuary sediment bacteria.</title>
        <authorList>
            <person name="Baker B.J."/>
            <person name="Lazar C.S."/>
            <person name="Teske A.P."/>
            <person name="Dick G.J."/>
        </authorList>
    </citation>
    <scope>NUCLEOTIDE SEQUENCE [LARGE SCALE GENOMIC DNA]</scope>
    <source>
        <strain evidence="5">SM1_77</strain>
    </source>
</reference>
<protein>
    <recommendedName>
        <fullName evidence="7">DEAD/DEAH box helicase</fullName>
    </recommendedName>
</protein>
<keyword evidence="2" id="KW-0067">ATP-binding</keyword>
<accession>A0A0S8JZM9</accession>
<dbReference type="GO" id="GO:0003677">
    <property type="term" value="F:DNA binding"/>
    <property type="evidence" value="ECO:0007669"/>
    <property type="project" value="TreeGrafter"/>
</dbReference>
<dbReference type="InterPro" id="IPR001650">
    <property type="entry name" value="Helicase_C-like"/>
</dbReference>
<evidence type="ECO:0000259" key="3">
    <source>
        <dbReference type="PROSITE" id="PS51192"/>
    </source>
</evidence>
<sequence length="670" mass="76366">MEKGNIKRALHRTWVPFFGHFGNFTAIQELTIPHILAKSNVVVISPAASGKTEAVIAPVLQNLFEIGGFEDAVSKLRVLYISPTRALVNDLYRRLLEPVSYLNITIGVKTGDRPQLTAKNVPNVLLTTPESFDSLLTRRPKLFLDLQAVILDEIHLLDNTPRGDQLRILLNRLRKINDRLQYCALSATIDDLGIGIRYFPDAKVCLLRAPREIDYQLLPVKDFVHNLMVITKQRHLRKILIFFNARSLAELYSQKLNQAPFSDLVYVHHASLPKPRREEVERMMNSSERAILCATSTLELGIDIGSVDCVVLYRPPFNVSSLLQRIGRGNRRTQELFAVGVYTSDWEKLLFSTYFDCARQGQLYEKRYNPTLSIIPQQIYSYLYQRRRIGTTMKSLCSIFSPVYSEETVKTVFKNLYETHRIEETRPGIYYDSAGLEKKIDWGKIHSNIAETSFGEYDVFNAALGNMVGRVFHLREKFVLGGKCWQINQIVEKEKKVYARCIGDASAVTKIFEGKGAGSYNYLLAPTIKRAFVPEMELEAFPCVFESNNTHILHLFGSLYGFIWADALLHEGIEAMDVEGKLLVLNGHLLSDDRFPMPSVDAIKKVLGDNIRRLEDALGSGAYFYDLPHECQVEDHFLNMDIHGFLEFLGSLRLVNIELEQFKQIAESLE</sequence>
<feature type="domain" description="Helicase ATP-binding" evidence="3">
    <location>
        <begin position="32"/>
        <end position="207"/>
    </location>
</feature>
<dbReference type="PANTHER" id="PTHR47962:SF5">
    <property type="entry name" value="ATP-DEPENDENT HELICASE LHR-RELATED"/>
    <property type="match status" value="1"/>
</dbReference>